<gene>
    <name evidence="1" type="ORF">S01H4_45780</name>
</gene>
<name>X1C190_9ZZZZ</name>
<protein>
    <submittedName>
        <fullName evidence="1">Uncharacterized protein</fullName>
    </submittedName>
</protein>
<proteinExistence type="predicted"/>
<sequence length="142" mass="15474">MFPITRFVSSKFVPTGILAIIERMGISCLGINSNPKLGTIYTLPATSSRVAAITVFRCRRAQPRDLRYTFLIGSNRLLPGPGPDSSRLLPFKRVEAIMGTMVRETNKEASSARHTVKAKGRESLPAIPDVNTMGKNTAIVVS</sequence>
<dbReference type="AlphaFoldDB" id="X1C190"/>
<evidence type="ECO:0000313" key="1">
    <source>
        <dbReference type="EMBL" id="GAH01871.1"/>
    </source>
</evidence>
<reference evidence="1" key="1">
    <citation type="journal article" date="2014" name="Front. Microbiol.">
        <title>High frequency of phylogenetically diverse reductive dehalogenase-homologous genes in deep subseafloor sedimentary metagenomes.</title>
        <authorList>
            <person name="Kawai M."/>
            <person name="Futagami T."/>
            <person name="Toyoda A."/>
            <person name="Takaki Y."/>
            <person name="Nishi S."/>
            <person name="Hori S."/>
            <person name="Arai W."/>
            <person name="Tsubouchi T."/>
            <person name="Morono Y."/>
            <person name="Uchiyama I."/>
            <person name="Ito T."/>
            <person name="Fujiyama A."/>
            <person name="Inagaki F."/>
            <person name="Takami H."/>
        </authorList>
    </citation>
    <scope>NUCLEOTIDE SEQUENCE</scope>
    <source>
        <strain evidence="1">Expedition CK06-06</strain>
    </source>
</reference>
<accession>X1C190</accession>
<feature type="non-terminal residue" evidence="1">
    <location>
        <position position="142"/>
    </location>
</feature>
<dbReference type="EMBL" id="BART01025520">
    <property type="protein sequence ID" value="GAH01871.1"/>
    <property type="molecule type" value="Genomic_DNA"/>
</dbReference>
<organism evidence="1">
    <name type="scientific">marine sediment metagenome</name>
    <dbReference type="NCBI Taxonomy" id="412755"/>
    <lineage>
        <taxon>unclassified sequences</taxon>
        <taxon>metagenomes</taxon>
        <taxon>ecological metagenomes</taxon>
    </lineage>
</organism>
<comment type="caution">
    <text evidence="1">The sequence shown here is derived from an EMBL/GenBank/DDBJ whole genome shotgun (WGS) entry which is preliminary data.</text>
</comment>